<evidence type="ECO:0000313" key="2">
    <source>
        <dbReference type="Proteomes" id="UP001165378"/>
    </source>
</evidence>
<keyword evidence="2" id="KW-1185">Reference proteome</keyword>
<dbReference type="EMBL" id="JAKFHA010000008">
    <property type="protein sequence ID" value="MCF2528811.1"/>
    <property type="molecule type" value="Genomic_DNA"/>
</dbReference>
<protein>
    <submittedName>
        <fullName evidence="1">S1 family peptidase</fullName>
    </submittedName>
</protein>
<reference evidence="1" key="1">
    <citation type="submission" date="2022-01" db="EMBL/GenBank/DDBJ databases">
        <title>Genome-Based Taxonomic Classification of the Phylum Actinobacteria.</title>
        <authorList>
            <person name="Gao Y."/>
        </authorList>
    </citation>
    <scope>NUCLEOTIDE SEQUENCE</scope>
    <source>
        <strain evidence="1">KLBMP 8922</strain>
    </source>
</reference>
<name>A0AA41U0P4_9ACTN</name>
<dbReference type="RefSeq" id="WP_235052976.1">
    <property type="nucleotide sequence ID" value="NZ_JAKFHA010000008.1"/>
</dbReference>
<evidence type="ECO:0000313" key="1">
    <source>
        <dbReference type="EMBL" id="MCF2528811.1"/>
    </source>
</evidence>
<dbReference type="InterPro" id="IPR009003">
    <property type="entry name" value="Peptidase_S1_PA"/>
</dbReference>
<dbReference type="InterPro" id="IPR043504">
    <property type="entry name" value="Peptidase_S1_PA_chymotrypsin"/>
</dbReference>
<organism evidence="1 2">
    <name type="scientific">Yinghuangia soli</name>
    <dbReference type="NCBI Taxonomy" id="2908204"/>
    <lineage>
        <taxon>Bacteria</taxon>
        <taxon>Bacillati</taxon>
        <taxon>Actinomycetota</taxon>
        <taxon>Actinomycetes</taxon>
        <taxon>Kitasatosporales</taxon>
        <taxon>Streptomycetaceae</taxon>
        <taxon>Yinghuangia</taxon>
    </lineage>
</organism>
<dbReference type="Proteomes" id="UP001165378">
    <property type="component" value="Unassembled WGS sequence"/>
</dbReference>
<dbReference type="AlphaFoldDB" id="A0AA41U0P4"/>
<proteinExistence type="predicted"/>
<dbReference type="Gene3D" id="2.40.10.10">
    <property type="entry name" value="Trypsin-like serine proteases"/>
    <property type="match status" value="2"/>
</dbReference>
<accession>A0AA41U0P4</accession>
<gene>
    <name evidence="1" type="ORF">LZ495_16530</name>
</gene>
<dbReference type="SUPFAM" id="SSF50494">
    <property type="entry name" value="Trypsin-like serine proteases"/>
    <property type="match status" value="1"/>
</dbReference>
<sequence>MLPTTRVASRRAADAIGRGPRADIFSGVDNDPASWKVTLYLTDPSRAGEFVAAMRALDPGVDMTPLTVAQGKNTRLEAKAEAVRLVEATDLPFQVFGASWLSDGSAVKIQVDRPAAVEEYRNSAAASARSATAPAGGKFGLIAEQGSAPVPTASRVSDTSPFYGAAAIGVHPDNPAAAWCTTGIPVVDRNGGRWITTAAHCTSPNAHLYTHLNGYIGQATIWNPNYDVAFINANSYPRTWDGLDPGGYTRDLLGGAGHSQLGEEVCHLGYNSMVIHQRIPCGNRVVTKEHVYRLGSYTMTGVLARQYNFSPAAVTGDSGVPVVSFGPGESRIVRGFVSAVIDGREVIYQDFTDIAGAFSVRV</sequence>
<comment type="caution">
    <text evidence="1">The sequence shown here is derived from an EMBL/GenBank/DDBJ whole genome shotgun (WGS) entry which is preliminary data.</text>
</comment>